<feature type="transmembrane region" description="Helical" evidence="2">
    <location>
        <begin position="39"/>
        <end position="61"/>
    </location>
</feature>
<keyword evidence="4" id="KW-1185">Reference proteome</keyword>
<sequence>MQTRRDLYQAHKLMMQRVGLALLQGEPDVPESPMRRLSVAAFSGAMVAVLLAAVFGVLGFISPGGAKGLDQGGTVIIERETGTKYVYDTNGKRMLPVLNFASAKLALNSGTTQQRVVSRKSLAKFTRGPMIGIPGAPDSLPDPDHLVKKPWSVCVRNGTTTAGGTRPVTSLVAGKSVGGQFLGAGQAVVVQVAGQSYVIWNNQRMHMTLPPEQASSVTKVQPATVSRAWLNPIDSGTDFTAPPVGNRGQNVAGVGSVGQVFKVPSGAYYVLMSDGFAQVTGTQATLLLAEPDTKRLAYHGQAAVARDTDFGTVTSKPSAQHVLDSRLPATLPDFVSWDPSVPLCAVYSDTDKGSTSARLSIGGSLPNIQATTAEEATTVDQVILPPGGAALVGLLPGPNQLSAINSWYIVNDAGVCFPLSSKDTAEKLGYKVANAAPIPKGVLQLMPTGPTLDPTKALQPAPAPKANG</sequence>
<evidence type="ECO:0000256" key="2">
    <source>
        <dbReference type="SAM" id="Phobius"/>
    </source>
</evidence>
<organism evidence="3 4">
    <name type="scientific">Actinoallomurus vinaceus</name>
    <dbReference type="NCBI Taxonomy" id="1080074"/>
    <lineage>
        <taxon>Bacteria</taxon>
        <taxon>Bacillati</taxon>
        <taxon>Actinomycetota</taxon>
        <taxon>Actinomycetes</taxon>
        <taxon>Streptosporangiales</taxon>
        <taxon>Thermomonosporaceae</taxon>
        <taxon>Actinoallomurus</taxon>
    </lineage>
</organism>
<dbReference type="NCBIfam" id="TIGR03919">
    <property type="entry name" value="T7SS_EccB"/>
    <property type="match status" value="1"/>
</dbReference>
<dbReference type="PANTHER" id="PTHR40765">
    <property type="entry name" value="ESX-2 SECRETION SYSTEM ATPASE ECCB2"/>
    <property type="match status" value="1"/>
</dbReference>
<name>A0ABP8UYS5_9ACTN</name>
<protein>
    <submittedName>
        <fullName evidence="3">Type VII secretion protein EccB</fullName>
    </submittedName>
</protein>
<feature type="region of interest" description="Disordered" evidence="1">
    <location>
        <begin position="448"/>
        <end position="468"/>
    </location>
</feature>
<gene>
    <name evidence="3" type="primary">eccB_2</name>
    <name evidence="3" type="ORF">GCM10023196_107260</name>
</gene>
<dbReference type="PANTHER" id="PTHR40765:SF2">
    <property type="entry name" value="ESX-2 SECRETION SYSTEM ATPASE ECCB2"/>
    <property type="match status" value="1"/>
</dbReference>
<dbReference type="EMBL" id="BAABHK010000035">
    <property type="protein sequence ID" value="GAA4640693.1"/>
    <property type="molecule type" value="Genomic_DNA"/>
</dbReference>
<evidence type="ECO:0000313" key="4">
    <source>
        <dbReference type="Proteomes" id="UP001501442"/>
    </source>
</evidence>
<comment type="caution">
    <text evidence="3">The sequence shown here is derived from an EMBL/GenBank/DDBJ whole genome shotgun (WGS) entry which is preliminary data.</text>
</comment>
<dbReference type="Proteomes" id="UP001501442">
    <property type="component" value="Unassembled WGS sequence"/>
</dbReference>
<dbReference type="Pfam" id="PF05108">
    <property type="entry name" value="T7SS_ESX1_EccB"/>
    <property type="match status" value="1"/>
</dbReference>
<dbReference type="InterPro" id="IPR007795">
    <property type="entry name" value="T7SS_EccB"/>
</dbReference>
<dbReference type="RefSeq" id="WP_345444564.1">
    <property type="nucleotide sequence ID" value="NZ_BAABHK010000035.1"/>
</dbReference>
<accession>A0ABP8UYS5</accession>
<keyword evidence="2" id="KW-0812">Transmembrane</keyword>
<proteinExistence type="predicted"/>
<keyword evidence="2" id="KW-1133">Transmembrane helix</keyword>
<dbReference type="Gene3D" id="3.30.2390.20">
    <property type="entry name" value="Type VII secretion system EccB, repeat 1 domain"/>
    <property type="match status" value="1"/>
</dbReference>
<keyword evidence="2" id="KW-0472">Membrane</keyword>
<evidence type="ECO:0000313" key="3">
    <source>
        <dbReference type="EMBL" id="GAA4640693.1"/>
    </source>
</evidence>
<reference evidence="4" key="1">
    <citation type="journal article" date="2019" name="Int. J. Syst. Evol. Microbiol.">
        <title>The Global Catalogue of Microorganisms (GCM) 10K type strain sequencing project: providing services to taxonomists for standard genome sequencing and annotation.</title>
        <authorList>
            <consortium name="The Broad Institute Genomics Platform"/>
            <consortium name="The Broad Institute Genome Sequencing Center for Infectious Disease"/>
            <person name="Wu L."/>
            <person name="Ma J."/>
        </authorList>
    </citation>
    <scope>NUCLEOTIDE SEQUENCE [LARGE SCALE GENOMIC DNA]</scope>
    <source>
        <strain evidence="4">JCM 17939</strain>
    </source>
</reference>
<dbReference type="InterPro" id="IPR044857">
    <property type="entry name" value="T7SS_EccB_R1"/>
</dbReference>
<evidence type="ECO:0000256" key="1">
    <source>
        <dbReference type="SAM" id="MobiDB-lite"/>
    </source>
</evidence>